<dbReference type="PRINTS" id="PR00463">
    <property type="entry name" value="EP450I"/>
</dbReference>
<keyword evidence="6 13" id="KW-0479">Metal-binding</keyword>
<keyword evidence="11 14" id="KW-0503">Monooxygenase</keyword>
<dbReference type="GO" id="GO:0006805">
    <property type="term" value="P:xenobiotic metabolic process"/>
    <property type="evidence" value="ECO:0007669"/>
    <property type="project" value="TreeGrafter"/>
</dbReference>
<dbReference type="PROSITE" id="PS00086">
    <property type="entry name" value="CYTOCHROME_P450"/>
    <property type="match status" value="1"/>
</dbReference>
<evidence type="ECO:0000256" key="4">
    <source>
        <dbReference type="ARBA" id="ARBA00010617"/>
    </source>
</evidence>
<evidence type="ECO:0000256" key="11">
    <source>
        <dbReference type="ARBA" id="ARBA00023033"/>
    </source>
</evidence>
<dbReference type="OMA" id="FDWILPQ"/>
<evidence type="ECO:0000256" key="5">
    <source>
        <dbReference type="ARBA" id="ARBA00022617"/>
    </source>
</evidence>
<dbReference type="GO" id="GO:0005789">
    <property type="term" value="C:endoplasmic reticulum membrane"/>
    <property type="evidence" value="ECO:0007669"/>
    <property type="project" value="UniProtKB-SubCell"/>
</dbReference>
<dbReference type="GO" id="GO:0016712">
    <property type="term" value="F:oxidoreductase activity, acting on paired donors, with incorporation or reduction of molecular oxygen, reduced flavin or flavoprotein as one donor, and incorporation of one atom of oxygen"/>
    <property type="evidence" value="ECO:0007669"/>
    <property type="project" value="TreeGrafter"/>
</dbReference>
<evidence type="ECO:0000256" key="8">
    <source>
        <dbReference type="ARBA" id="ARBA00022848"/>
    </source>
</evidence>
<feature type="binding site" description="axial binding residue" evidence="13">
    <location>
        <position position="162"/>
    </location>
    <ligand>
        <name>heme</name>
        <dbReference type="ChEBI" id="CHEBI:30413"/>
    </ligand>
    <ligandPart>
        <name>Fe</name>
        <dbReference type="ChEBI" id="CHEBI:18248"/>
    </ligandPart>
</feature>
<keyword evidence="15" id="KW-1185">Reference proteome</keyword>
<evidence type="ECO:0000256" key="1">
    <source>
        <dbReference type="ARBA" id="ARBA00001971"/>
    </source>
</evidence>
<keyword evidence="9 14" id="KW-0560">Oxidoreductase</keyword>
<evidence type="ECO:0000313" key="15">
    <source>
        <dbReference type="Proteomes" id="UP000695026"/>
    </source>
</evidence>
<dbReference type="SUPFAM" id="SSF48264">
    <property type="entry name" value="Cytochrome P450"/>
    <property type="match status" value="1"/>
</dbReference>
<comment type="cofactor">
    <cofactor evidence="1 13">
        <name>heme</name>
        <dbReference type="ChEBI" id="CHEBI:30413"/>
    </cofactor>
</comment>
<dbReference type="KEGG" id="pbi:107326453"/>
<evidence type="ECO:0000313" key="16">
    <source>
        <dbReference type="RefSeq" id="XP_015745762.1"/>
    </source>
</evidence>
<keyword evidence="8" id="KW-0492">Microsome</keyword>
<sequence>SKNDPNSTYDEDNLAHCIADLFVAGTETTSTTLHWALLIMAIHLDIQDKVHKEIEDVLGSSHSICYQDLKKLPYTNAVIHEIMRSKYILLFGIPRQCVKDVYLDGFLIPKGAVIAPDLRSVLFDPELWETPEEFNPNHFLDKEGHFVSREGFVPFGAGARVCVGELLAKIEIFIIFTSLLRIFRLQIPEGVKKFSQKYILTGLVQPSPYKICALPRAKSS</sequence>
<dbReference type="InterPro" id="IPR002401">
    <property type="entry name" value="Cyt_P450_E_grp-I"/>
</dbReference>
<dbReference type="GO" id="GO:0006082">
    <property type="term" value="P:organic acid metabolic process"/>
    <property type="evidence" value="ECO:0007669"/>
    <property type="project" value="TreeGrafter"/>
</dbReference>
<dbReference type="PRINTS" id="PR00385">
    <property type="entry name" value="P450"/>
</dbReference>
<dbReference type="GeneID" id="107326453"/>
<dbReference type="GO" id="GO:0020037">
    <property type="term" value="F:heme binding"/>
    <property type="evidence" value="ECO:0007669"/>
    <property type="project" value="InterPro"/>
</dbReference>
<comment type="similarity">
    <text evidence="4 14">Belongs to the cytochrome P450 family.</text>
</comment>
<dbReference type="RefSeq" id="XP_015745762.1">
    <property type="nucleotide sequence ID" value="XM_015890276.1"/>
</dbReference>
<keyword evidence="12" id="KW-0472">Membrane</keyword>
<accession>A0A9F3QUC4</accession>
<proteinExistence type="inferred from homology"/>
<dbReference type="InterPro" id="IPR050182">
    <property type="entry name" value="Cytochrome_P450_fam2"/>
</dbReference>
<dbReference type="PANTHER" id="PTHR24300">
    <property type="entry name" value="CYTOCHROME P450 508A4-RELATED"/>
    <property type="match status" value="1"/>
</dbReference>
<dbReference type="OrthoDB" id="2789670at2759"/>
<dbReference type="GO" id="GO:0005506">
    <property type="term" value="F:iron ion binding"/>
    <property type="evidence" value="ECO:0007669"/>
    <property type="project" value="InterPro"/>
</dbReference>
<dbReference type="AlphaFoldDB" id="A0A9F3QUC4"/>
<dbReference type="InterPro" id="IPR036396">
    <property type="entry name" value="Cyt_P450_sf"/>
</dbReference>
<evidence type="ECO:0000256" key="10">
    <source>
        <dbReference type="ARBA" id="ARBA00023004"/>
    </source>
</evidence>
<name>A0A9F3QUC4_PYTBI</name>
<dbReference type="Pfam" id="PF00067">
    <property type="entry name" value="p450"/>
    <property type="match status" value="1"/>
</dbReference>
<dbReference type="InterPro" id="IPR001128">
    <property type="entry name" value="Cyt_P450"/>
</dbReference>
<evidence type="ECO:0000256" key="12">
    <source>
        <dbReference type="ARBA" id="ARBA00023136"/>
    </source>
</evidence>
<dbReference type="InterPro" id="IPR017972">
    <property type="entry name" value="Cyt_P450_CS"/>
</dbReference>
<evidence type="ECO:0000256" key="3">
    <source>
        <dbReference type="ARBA" id="ARBA00004406"/>
    </source>
</evidence>
<feature type="non-terminal residue" evidence="16">
    <location>
        <position position="1"/>
    </location>
</feature>
<dbReference type="Gene3D" id="1.10.630.10">
    <property type="entry name" value="Cytochrome P450"/>
    <property type="match status" value="1"/>
</dbReference>
<comment type="subcellular location">
    <subcellularLocation>
        <location evidence="3">Endoplasmic reticulum membrane</location>
        <topology evidence="3">Peripheral membrane protein</topology>
    </subcellularLocation>
    <subcellularLocation>
        <location evidence="2">Microsome membrane</location>
        <topology evidence="2">Peripheral membrane protein</topology>
    </subcellularLocation>
</comment>
<reference evidence="16" key="1">
    <citation type="submission" date="2025-08" db="UniProtKB">
        <authorList>
            <consortium name="RefSeq"/>
        </authorList>
    </citation>
    <scope>IDENTIFICATION</scope>
    <source>
        <tissue evidence="16">Liver</tissue>
    </source>
</reference>
<protein>
    <submittedName>
        <fullName evidence="16">Cytochrome P450 2D17-like</fullName>
    </submittedName>
</protein>
<evidence type="ECO:0000256" key="7">
    <source>
        <dbReference type="ARBA" id="ARBA00022824"/>
    </source>
</evidence>
<dbReference type="Proteomes" id="UP000695026">
    <property type="component" value="Unplaced"/>
</dbReference>
<dbReference type="PANTHER" id="PTHR24300:SF134">
    <property type="entry name" value="CYTOCHROME P450, FAMILY 2, SUBFAMILY AB, POLYPEPTIDE 2-RELATED"/>
    <property type="match status" value="1"/>
</dbReference>
<evidence type="ECO:0000256" key="9">
    <source>
        <dbReference type="ARBA" id="ARBA00023002"/>
    </source>
</evidence>
<dbReference type="FunFam" id="1.10.630.10:FF:000238">
    <property type="entry name" value="Cytochrome P450 2A6"/>
    <property type="match status" value="1"/>
</dbReference>
<keyword evidence="5 13" id="KW-0349">Heme</keyword>
<evidence type="ECO:0000256" key="6">
    <source>
        <dbReference type="ARBA" id="ARBA00022723"/>
    </source>
</evidence>
<evidence type="ECO:0000256" key="14">
    <source>
        <dbReference type="RuleBase" id="RU000461"/>
    </source>
</evidence>
<gene>
    <name evidence="16" type="primary">LOC107326453</name>
</gene>
<keyword evidence="7" id="KW-0256">Endoplasmic reticulum</keyword>
<evidence type="ECO:0000256" key="13">
    <source>
        <dbReference type="PIRSR" id="PIRSR602401-1"/>
    </source>
</evidence>
<evidence type="ECO:0000256" key="2">
    <source>
        <dbReference type="ARBA" id="ARBA00004174"/>
    </source>
</evidence>
<organism evidence="15 16">
    <name type="scientific">Python bivittatus</name>
    <name type="common">Burmese python</name>
    <name type="synonym">Python molurus bivittatus</name>
    <dbReference type="NCBI Taxonomy" id="176946"/>
    <lineage>
        <taxon>Eukaryota</taxon>
        <taxon>Metazoa</taxon>
        <taxon>Chordata</taxon>
        <taxon>Craniata</taxon>
        <taxon>Vertebrata</taxon>
        <taxon>Euteleostomi</taxon>
        <taxon>Lepidosauria</taxon>
        <taxon>Squamata</taxon>
        <taxon>Bifurcata</taxon>
        <taxon>Unidentata</taxon>
        <taxon>Episquamata</taxon>
        <taxon>Toxicofera</taxon>
        <taxon>Serpentes</taxon>
        <taxon>Henophidia</taxon>
        <taxon>Pythonidae</taxon>
        <taxon>Python</taxon>
    </lineage>
</organism>
<keyword evidence="10 13" id="KW-0408">Iron</keyword>